<dbReference type="InterPro" id="IPR038305">
    <property type="entry name" value="HeLo_sf"/>
</dbReference>
<reference evidence="3 4" key="1">
    <citation type="journal article" date="2025" name="Microbiol. Resour. Announc.">
        <title>Draft genome sequences for Neonectria magnoliae and Neonectria punicea, canker pathogens of Liriodendron tulipifera and Acer saccharum in West Virginia.</title>
        <authorList>
            <person name="Petronek H.M."/>
            <person name="Kasson M.T."/>
            <person name="Metheny A.M."/>
            <person name="Stauder C.M."/>
            <person name="Lovett B."/>
            <person name="Lynch S.C."/>
            <person name="Garnas J.R."/>
            <person name="Kasson L.R."/>
            <person name="Stajich J.E."/>
        </authorList>
    </citation>
    <scope>NUCLEOTIDE SEQUENCE [LARGE SCALE GENOMIC DNA]</scope>
    <source>
        <strain evidence="3 4">NRRL 64653</strain>
    </source>
</reference>
<name>A0ABR1GPK4_9HYPO</name>
<feature type="signal peptide" evidence="1">
    <location>
        <begin position="1"/>
        <end position="23"/>
    </location>
</feature>
<evidence type="ECO:0000313" key="4">
    <source>
        <dbReference type="Proteomes" id="UP001498476"/>
    </source>
</evidence>
<feature type="domain" description="Prion-inhibition and propagation HeLo" evidence="2">
    <location>
        <begin position="7"/>
        <end position="82"/>
    </location>
</feature>
<evidence type="ECO:0000256" key="1">
    <source>
        <dbReference type="SAM" id="SignalP"/>
    </source>
</evidence>
<gene>
    <name evidence="3" type="ORF">QQX98_010395</name>
</gene>
<keyword evidence="4" id="KW-1185">Reference proteome</keyword>
<proteinExistence type="predicted"/>
<protein>
    <recommendedName>
        <fullName evidence="2">Prion-inhibition and propagation HeLo domain-containing protein</fullName>
    </recommendedName>
</protein>
<sequence>MEPINFAVGVIGLAGLFSSCLDAVDKVQTYRSFGSDSHVLDTRFTAAKVRLETWGRRVGFIEKALSEDHHPALDDRDIAAVVQGTF</sequence>
<comment type="caution">
    <text evidence="3">The sequence shown here is derived from an EMBL/GenBank/DDBJ whole genome shotgun (WGS) entry which is preliminary data.</text>
</comment>
<dbReference type="Pfam" id="PF14479">
    <property type="entry name" value="HeLo"/>
    <property type="match status" value="1"/>
</dbReference>
<dbReference type="Proteomes" id="UP001498476">
    <property type="component" value="Unassembled WGS sequence"/>
</dbReference>
<evidence type="ECO:0000259" key="2">
    <source>
        <dbReference type="Pfam" id="PF14479"/>
    </source>
</evidence>
<dbReference type="EMBL" id="JAZAVJ010000227">
    <property type="protein sequence ID" value="KAK7403824.1"/>
    <property type="molecule type" value="Genomic_DNA"/>
</dbReference>
<accession>A0ABR1GPK4</accession>
<keyword evidence="1" id="KW-0732">Signal</keyword>
<dbReference type="InterPro" id="IPR029498">
    <property type="entry name" value="HeLo_dom"/>
</dbReference>
<feature type="chain" id="PRO_5045438041" description="Prion-inhibition and propagation HeLo domain-containing protein" evidence="1">
    <location>
        <begin position="24"/>
        <end position="86"/>
    </location>
</feature>
<organism evidence="3 4">
    <name type="scientific">Neonectria punicea</name>
    <dbReference type="NCBI Taxonomy" id="979145"/>
    <lineage>
        <taxon>Eukaryota</taxon>
        <taxon>Fungi</taxon>
        <taxon>Dikarya</taxon>
        <taxon>Ascomycota</taxon>
        <taxon>Pezizomycotina</taxon>
        <taxon>Sordariomycetes</taxon>
        <taxon>Hypocreomycetidae</taxon>
        <taxon>Hypocreales</taxon>
        <taxon>Nectriaceae</taxon>
        <taxon>Neonectria</taxon>
    </lineage>
</organism>
<dbReference type="Gene3D" id="1.20.120.1020">
    <property type="entry name" value="Prion-inhibition and propagation, HeLo domain"/>
    <property type="match status" value="1"/>
</dbReference>
<evidence type="ECO:0000313" key="3">
    <source>
        <dbReference type="EMBL" id="KAK7403824.1"/>
    </source>
</evidence>